<protein>
    <recommendedName>
        <fullName evidence="2">DUF4283 domain-containing protein</fullName>
    </recommendedName>
</protein>
<dbReference type="PANTHER" id="PTHR33233:SF17">
    <property type="entry name" value="DUF4283 DOMAIN-CONTAINING PROTEIN"/>
    <property type="match status" value="1"/>
</dbReference>
<feature type="compositionally biased region" description="Polar residues" evidence="1">
    <location>
        <begin position="57"/>
        <end position="71"/>
    </location>
</feature>
<dbReference type="PANTHER" id="PTHR33233">
    <property type="entry name" value="ENDONUCLEASE/EXONUCLEASE/PHOSPHATASE"/>
    <property type="match status" value="1"/>
</dbReference>
<dbReference type="Pfam" id="PF14111">
    <property type="entry name" value="DUF4283"/>
    <property type="match status" value="1"/>
</dbReference>
<gene>
    <name evidence="3" type="ORF">H5410_045842</name>
</gene>
<reference evidence="3 4" key="1">
    <citation type="submission" date="2020-09" db="EMBL/GenBank/DDBJ databases">
        <title>De no assembly of potato wild relative species, Solanum commersonii.</title>
        <authorList>
            <person name="Cho K."/>
        </authorList>
    </citation>
    <scope>NUCLEOTIDE SEQUENCE [LARGE SCALE GENOMIC DNA]</scope>
    <source>
        <strain evidence="3">LZ3.2</strain>
        <tissue evidence="3">Leaf</tissue>
    </source>
</reference>
<dbReference type="AlphaFoldDB" id="A0A9J5XEU4"/>
<dbReference type="InterPro" id="IPR025558">
    <property type="entry name" value="DUF4283"/>
</dbReference>
<proteinExistence type="predicted"/>
<dbReference type="OrthoDB" id="1247582at2759"/>
<evidence type="ECO:0000313" key="4">
    <source>
        <dbReference type="Proteomes" id="UP000824120"/>
    </source>
</evidence>
<evidence type="ECO:0000313" key="3">
    <source>
        <dbReference type="EMBL" id="KAG5585408.1"/>
    </source>
</evidence>
<feature type="domain" description="DUF4283" evidence="2">
    <location>
        <begin position="200"/>
        <end position="280"/>
    </location>
</feature>
<dbReference type="Proteomes" id="UP000824120">
    <property type="component" value="Chromosome 9"/>
</dbReference>
<feature type="region of interest" description="Disordered" evidence="1">
    <location>
        <begin position="54"/>
        <end position="78"/>
    </location>
</feature>
<feature type="region of interest" description="Disordered" evidence="1">
    <location>
        <begin position="324"/>
        <end position="353"/>
    </location>
</feature>
<evidence type="ECO:0000256" key="1">
    <source>
        <dbReference type="SAM" id="MobiDB-lite"/>
    </source>
</evidence>
<name>A0A9J5XEU4_SOLCO</name>
<organism evidence="3 4">
    <name type="scientific">Solanum commersonii</name>
    <name type="common">Commerson's wild potato</name>
    <name type="synonym">Commerson's nightshade</name>
    <dbReference type="NCBI Taxonomy" id="4109"/>
    <lineage>
        <taxon>Eukaryota</taxon>
        <taxon>Viridiplantae</taxon>
        <taxon>Streptophyta</taxon>
        <taxon>Embryophyta</taxon>
        <taxon>Tracheophyta</taxon>
        <taxon>Spermatophyta</taxon>
        <taxon>Magnoliopsida</taxon>
        <taxon>eudicotyledons</taxon>
        <taxon>Gunneridae</taxon>
        <taxon>Pentapetalae</taxon>
        <taxon>asterids</taxon>
        <taxon>lamiids</taxon>
        <taxon>Solanales</taxon>
        <taxon>Solanaceae</taxon>
        <taxon>Solanoideae</taxon>
        <taxon>Solaneae</taxon>
        <taxon>Solanum</taxon>
    </lineage>
</organism>
<dbReference type="EMBL" id="JACXVP010000009">
    <property type="protein sequence ID" value="KAG5585408.1"/>
    <property type="molecule type" value="Genomic_DNA"/>
</dbReference>
<feature type="region of interest" description="Disordered" evidence="1">
    <location>
        <begin position="123"/>
        <end position="142"/>
    </location>
</feature>
<accession>A0A9J5XEU4</accession>
<keyword evidence="4" id="KW-1185">Reference proteome</keyword>
<feature type="compositionally biased region" description="Low complexity" evidence="1">
    <location>
        <begin position="125"/>
        <end position="135"/>
    </location>
</feature>
<comment type="caution">
    <text evidence="3">The sequence shown here is derived from an EMBL/GenBank/DDBJ whole genome shotgun (WGS) entry which is preliminary data.</text>
</comment>
<feature type="compositionally biased region" description="Basic and acidic residues" evidence="1">
    <location>
        <begin position="338"/>
        <end position="353"/>
    </location>
</feature>
<sequence>MGFSLWGKLTNVRLAMGRRARIPSLKAQMALENVSKGINQCVLKENQQLKAAMEKGVNTSPDSNVTVTPSSAGAKGTLSATGTAVPIASSSTIVEAVVEEKKINKKQDDMAKTLSRWSGIVQATSGSGKNSSSSSGKKKWADKVEEELDVPSSKRSVWDNDTTKISRARFKLEYIVPEIHGEASTTQIELEDITSEIGYWKTVVICYVLGAHPPFPVIQGFIQRLLKKHGINKIVMLKNGFILVRFETMEGKNEVLQGNIFHFDNKPFMVKAWKPEMEFTKEENTERKVGLIFARLLVEVGMDTKLPDSIMFRNEWGNLIEQKKAKADTKPQDAQPVEQDRPQRVMQKGERHEQIKDSTAIPGERHAITLVGRERNTGSQGIQKFQGQQIKQVQEHTKVLNGSLL</sequence>
<evidence type="ECO:0000259" key="2">
    <source>
        <dbReference type="Pfam" id="PF14111"/>
    </source>
</evidence>